<sequence length="123" mass="14580">MEAFEKVKNEVLTFERDGLGVSGMERNSIELVEGARVFKDRPYSMQKRCKSVDLKFAFWQIESEDNSKECTPFPVSRRPLYHYRTKPYVEWHTFTCITDHDSLKCLMTWTTRQMVPSSTRIPF</sequence>
<protein>
    <submittedName>
        <fullName evidence="1">GD17663</fullName>
    </submittedName>
</protein>
<keyword evidence="2" id="KW-1185">Reference proteome</keyword>
<dbReference type="EMBL" id="CH982465">
    <property type="protein sequence ID" value="EDX15294.1"/>
    <property type="molecule type" value="Genomic_DNA"/>
</dbReference>
<dbReference type="AlphaFoldDB" id="B4NSW2"/>
<dbReference type="HOGENOM" id="CLU_2017638_0_0_1"/>
<gene>
    <name evidence="1" type="primary">Dsim\GD17663</name>
    <name evidence="1" type="ORF">Dsim_GD17663</name>
</gene>
<reference evidence="1 2" key="1">
    <citation type="journal article" date="2007" name="Nature">
        <title>Evolution of genes and genomes on the Drosophila phylogeny.</title>
        <authorList>
            <consortium name="Drosophila 12 Genomes Consortium"/>
            <person name="Clark A.G."/>
            <person name="Eisen M.B."/>
            <person name="Smith D.R."/>
            <person name="Bergman C.M."/>
            <person name="Oliver B."/>
            <person name="Markow T.A."/>
            <person name="Kaufman T.C."/>
            <person name="Kellis M."/>
            <person name="Gelbart W."/>
            <person name="Iyer V.N."/>
            <person name="Pollard D.A."/>
            <person name="Sackton T.B."/>
            <person name="Larracuente A.M."/>
            <person name="Singh N.D."/>
            <person name="Abad J.P."/>
            <person name="Abt D.N."/>
            <person name="Adryan B."/>
            <person name="Aguade M."/>
            <person name="Akashi H."/>
            <person name="Anderson W.W."/>
            <person name="Aquadro C.F."/>
            <person name="Ardell D.H."/>
            <person name="Arguello R."/>
            <person name="Artieri C.G."/>
            <person name="Barbash D.A."/>
            <person name="Barker D."/>
            <person name="Barsanti P."/>
            <person name="Batterham P."/>
            <person name="Batzoglou S."/>
            <person name="Begun D."/>
            <person name="Bhutkar A."/>
            <person name="Blanco E."/>
            <person name="Bosak S.A."/>
            <person name="Bradley R.K."/>
            <person name="Brand A.D."/>
            <person name="Brent M.R."/>
            <person name="Brooks A.N."/>
            <person name="Brown R.H."/>
            <person name="Butlin R.K."/>
            <person name="Caggese C."/>
            <person name="Calvi B.R."/>
            <person name="Bernardo de Carvalho A."/>
            <person name="Caspi A."/>
            <person name="Castrezana S."/>
            <person name="Celniker S.E."/>
            <person name="Chang J.L."/>
            <person name="Chapple C."/>
            <person name="Chatterji S."/>
            <person name="Chinwalla A."/>
            <person name="Civetta A."/>
            <person name="Clifton S.W."/>
            <person name="Comeron J.M."/>
            <person name="Costello J.C."/>
            <person name="Coyne J.A."/>
            <person name="Daub J."/>
            <person name="David R.G."/>
            <person name="Delcher A.L."/>
            <person name="Delehaunty K."/>
            <person name="Do C.B."/>
            <person name="Ebling H."/>
            <person name="Edwards K."/>
            <person name="Eickbush T."/>
            <person name="Evans J.D."/>
            <person name="Filipski A."/>
            <person name="Findeiss S."/>
            <person name="Freyhult E."/>
            <person name="Fulton L."/>
            <person name="Fulton R."/>
            <person name="Garcia A.C."/>
            <person name="Gardiner A."/>
            <person name="Garfield D.A."/>
            <person name="Garvin B.E."/>
            <person name="Gibson G."/>
            <person name="Gilbert D."/>
            <person name="Gnerre S."/>
            <person name="Godfrey J."/>
            <person name="Good R."/>
            <person name="Gotea V."/>
            <person name="Gravely B."/>
            <person name="Greenberg A.J."/>
            <person name="Griffiths-Jones S."/>
            <person name="Gross S."/>
            <person name="Guigo R."/>
            <person name="Gustafson E.A."/>
            <person name="Haerty W."/>
            <person name="Hahn M.W."/>
            <person name="Halligan D.L."/>
            <person name="Halpern A.L."/>
            <person name="Halter G.M."/>
            <person name="Han M.V."/>
            <person name="Heger A."/>
            <person name="Hillier L."/>
            <person name="Hinrichs A.S."/>
            <person name="Holmes I."/>
            <person name="Hoskins R.A."/>
            <person name="Hubisz M.J."/>
            <person name="Hultmark D."/>
            <person name="Huntley M.A."/>
            <person name="Jaffe D.B."/>
            <person name="Jagadeeshan S."/>
            <person name="Jeck W.R."/>
            <person name="Johnson J."/>
            <person name="Jones C.D."/>
            <person name="Jordan W.C."/>
            <person name="Karpen G.H."/>
            <person name="Kataoka E."/>
            <person name="Keightley P.D."/>
            <person name="Kheradpour P."/>
            <person name="Kirkness E.F."/>
            <person name="Koerich L.B."/>
            <person name="Kristiansen K."/>
            <person name="Kudrna D."/>
            <person name="Kulathinal R.J."/>
            <person name="Kumar S."/>
            <person name="Kwok R."/>
            <person name="Lander E."/>
            <person name="Langley C.H."/>
            <person name="Lapoint R."/>
            <person name="Lazzaro B.P."/>
            <person name="Lee S.J."/>
            <person name="Levesque L."/>
            <person name="Li R."/>
            <person name="Lin C.F."/>
            <person name="Lin M.F."/>
            <person name="Lindblad-Toh K."/>
            <person name="Llopart A."/>
            <person name="Long M."/>
            <person name="Low L."/>
            <person name="Lozovsky E."/>
            <person name="Lu J."/>
            <person name="Luo M."/>
            <person name="Machado C.A."/>
            <person name="Makalowski W."/>
            <person name="Marzo M."/>
            <person name="Matsuda M."/>
            <person name="Matzkin L."/>
            <person name="McAllister B."/>
            <person name="McBride C.S."/>
            <person name="McKernan B."/>
            <person name="McKernan K."/>
            <person name="Mendez-Lago M."/>
            <person name="Minx P."/>
            <person name="Mollenhauer M.U."/>
            <person name="Montooth K."/>
            <person name="Mount S.M."/>
            <person name="Mu X."/>
            <person name="Myers E."/>
            <person name="Negre B."/>
            <person name="Newfeld S."/>
            <person name="Nielsen R."/>
            <person name="Noor M.A."/>
            <person name="O'Grady P."/>
            <person name="Pachter L."/>
            <person name="Papaceit M."/>
            <person name="Parisi M.J."/>
            <person name="Parisi M."/>
            <person name="Parts L."/>
            <person name="Pedersen J.S."/>
            <person name="Pesole G."/>
            <person name="Phillippy A.M."/>
            <person name="Ponting C.P."/>
            <person name="Pop M."/>
            <person name="Porcelli D."/>
            <person name="Powell J.R."/>
            <person name="Prohaska S."/>
            <person name="Pruitt K."/>
            <person name="Puig M."/>
            <person name="Quesneville H."/>
            <person name="Ram K.R."/>
            <person name="Rand D."/>
            <person name="Rasmussen M.D."/>
            <person name="Reed L.K."/>
            <person name="Reenan R."/>
            <person name="Reily A."/>
            <person name="Remington K.A."/>
            <person name="Rieger T.T."/>
            <person name="Ritchie M.G."/>
            <person name="Robin C."/>
            <person name="Rogers Y.H."/>
            <person name="Rohde C."/>
            <person name="Rozas J."/>
            <person name="Rubenfield M.J."/>
            <person name="Ruiz A."/>
            <person name="Russo S."/>
            <person name="Salzberg S.L."/>
            <person name="Sanchez-Gracia A."/>
            <person name="Saranga D.J."/>
            <person name="Sato H."/>
            <person name="Schaeffer S.W."/>
            <person name="Schatz M.C."/>
            <person name="Schlenke T."/>
            <person name="Schwartz R."/>
            <person name="Segarra C."/>
            <person name="Singh R.S."/>
            <person name="Sirot L."/>
            <person name="Sirota M."/>
            <person name="Sisneros N.B."/>
            <person name="Smith C.D."/>
            <person name="Smith T.F."/>
            <person name="Spieth J."/>
            <person name="Stage D.E."/>
            <person name="Stark A."/>
            <person name="Stephan W."/>
            <person name="Strausberg R.L."/>
            <person name="Strempel S."/>
            <person name="Sturgill D."/>
            <person name="Sutton G."/>
            <person name="Sutton G.G."/>
            <person name="Tao W."/>
            <person name="Teichmann S."/>
            <person name="Tobari Y.N."/>
            <person name="Tomimura Y."/>
            <person name="Tsolas J.M."/>
            <person name="Valente V.L."/>
            <person name="Venter E."/>
            <person name="Venter J.C."/>
            <person name="Vicario S."/>
            <person name="Vieira F.G."/>
            <person name="Vilella A.J."/>
            <person name="Villasante A."/>
            <person name="Walenz B."/>
            <person name="Wang J."/>
            <person name="Wasserman M."/>
            <person name="Watts T."/>
            <person name="Wilson D."/>
            <person name="Wilson R.K."/>
            <person name="Wing R.A."/>
            <person name="Wolfner M.F."/>
            <person name="Wong A."/>
            <person name="Wong G.K."/>
            <person name="Wu C.I."/>
            <person name="Wu G."/>
            <person name="Yamamoto D."/>
            <person name="Yang H.P."/>
            <person name="Yang S.P."/>
            <person name="Yorke J.A."/>
            <person name="Yoshida K."/>
            <person name="Zdobnov E."/>
            <person name="Zhang P."/>
            <person name="Zhang Y."/>
            <person name="Zimin A.V."/>
            <person name="Baldwin J."/>
            <person name="Abdouelleil A."/>
            <person name="Abdulkadir J."/>
            <person name="Abebe A."/>
            <person name="Abera B."/>
            <person name="Abreu J."/>
            <person name="Acer S.C."/>
            <person name="Aftuck L."/>
            <person name="Alexander A."/>
            <person name="An P."/>
            <person name="Anderson E."/>
            <person name="Anderson S."/>
            <person name="Arachi H."/>
            <person name="Azer M."/>
            <person name="Bachantsang P."/>
            <person name="Barry A."/>
            <person name="Bayul T."/>
            <person name="Berlin A."/>
            <person name="Bessette D."/>
            <person name="Bloom T."/>
            <person name="Blye J."/>
            <person name="Boguslavskiy L."/>
            <person name="Bonnet C."/>
            <person name="Boukhgalter B."/>
            <person name="Bourzgui I."/>
            <person name="Brown A."/>
            <person name="Cahill P."/>
            <person name="Channer S."/>
            <person name="Cheshatsang Y."/>
            <person name="Chuda L."/>
            <person name="Citroen M."/>
            <person name="Collymore A."/>
            <person name="Cooke P."/>
            <person name="Costello M."/>
            <person name="D'Aco K."/>
            <person name="Daza R."/>
            <person name="De Haan G."/>
            <person name="DeGray S."/>
            <person name="DeMaso C."/>
            <person name="Dhargay N."/>
            <person name="Dooley K."/>
            <person name="Dooley E."/>
            <person name="Doricent M."/>
            <person name="Dorje P."/>
            <person name="Dorjee K."/>
            <person name="Dupes A."/>
            <person name="Elong R."/>
            <person name="Falk J."/>
            <person name="Farina A."/>
            <person name="Faro S."/>
            <person name="Ferguson D."/>
            <person name="Fisher S."/>
            <person name="Foley C.D."/>
            <person name="Franke A."/>
            <person name="Friedrich D."/>
            <person name="Gadbois L."/>
            <person name="Gearin G."/>
            <person name="Gearin C.R."/>
            <person name="Giannoukos G."/>
            <person name="Goode T."/>
            <person name="Graham J."/>
            <person name="Grandbois E."/>
            <person name="Grewal S."/>
            <person name="Gyaltsen K."/>
            <person name="Hafez N."/>
            <person name="Hagos B."/>
            <person name="Hall J."/>
            <person name="Henson C."/>
            <person name="Hollinger A."/>
            <person name="Honan T."/>
            <person name="Huard M.D."/>
            <person name="Hughes L."/>
            <person name="Hurhula B."/>
            <person name="Husby M.E."/>
            <person name="Kamat A."/>
            <person name="Kanga B."/>
            <person name="Kashin S."/>
            <person name="Khazanovich D."/>
            <person name="Kisner P."/>
            <person name="Lance K."/>
            <person name="Lara M."/>
            <person name="Lee W."/>
            <person name="Lennon N."/>
            <person name="Letendre F."/>
            <person name="LeVine R."/>
            <person name="Lipovsky A."/>
            <person name="Liu X."/>
            <person name="Liu J."/>
            <person name="Liu S."/>
            <person name="Lokyitsang T."/>
            <person name="Lokyitsang Y."/>
            <person name="Lubonja R."/>
            <person name="Lui A."/>
            <person name="MacDonald P."/>
            <person name="Magnisalis V."/>
            <person name="Maru K."/>
            <person name="Matthews C."/>
            <person name="McCusker W."/>
            <person name="McDonough S."/>
            <person name="Mehta T."/>
            <person name="Meldrim J."/>
            <person name="Meneus L."/>
            <person name="Mihai O."/>
            <person name="Mihalev A."/>
            <person name="Mihova T."/>
            <person name="Mittelman R."/>
            <person name="Mlenga V."/>
            <person name="Montmayeur A."/>
            <person name="Mulrain L."/>
            <person name="Navidi A."/>
            <person name="Naylor J."/>
            <person name="Negash T."/>
            <person name="Nguyen T."/>
            <person name="Nguyen N."/>
            <person name="Nicol R."/>
            <person name="Norbu C."/>
            <person name="Norbu N."/>
            <person name="Novod N."/>
            <person name="O'Neill B."/>
            <person name="Osman S."/>
            <person name="Markiewicz E."/>
            <person name="Oyono O.L."/>
            <person name="Patti C."/>
            <person name="Phunkhang P."/>
            <person name="Pierre F."/>
            <person name="Priest M."/>
            <person name="Raghuraman S."/>
            <person name="Rege F."/>
            <person name="Reyes R."/>
            <person name="Rise C."/>
            <person name="Rogov P."/>
            <person name="Ross K."/>
            <person name="Ryan E."/>
            <person name="Settipalli S."/>
            <person name="Shea T."/>
            <person name="Sherpa N."/>
            <person name="Shi L."/>
            <person name="Shih D."/>
            <person name="Sparrow T."/>
            <person name="Spaulding J."/>
            <person name="Stalker J."/>
            <person name="Stange-Thomann N."/>
            <person name="Stavropoulos S."/>
            <person name="Stone C."/>
            <person name="Strader C."/>
            <person name="Tesfaye S."/>
            <person name="Thomson T."/>
            <person name="Thoulutsang Y."/>
            <person name="Thoulutsang D."/>
            <person name="Topham K."/>
            <person name="Topping I."/>
            <person name="Tsamla T."/>
            <person name="Vassiliev H."/>
            <person name="Vo A."/>
            <person name="Wangchuk T."/>
            <person name="Wangdi T."/>
            <person name="Weiand M."/>
            <person name="Wilkinson J."/>
            <person name="Wilson A."/>
            <person name="Yadav S."/>
            <person name="Young G."/>
            <person name="Yu Q."/>
            <person name="Zembek L."/>
            <person name="Zhong D."/>
            <person name="Zimmer A."/>
            <person name="Zwirko Z."/>
            <person name="Jaffe D.B."/>
            <person name="Alvarez P."/>
            <person name="Brockman W."/>
            <person name="Butler J."/>
            <person name="Chin C."/>
            <person name="Gnerre S."/>
            <person name="Grabherr M."/>
            <person name="Kleber M."/>
            <person name="Mauceli E."/>
            <person name="MacCallum I."/>
        </authorList>
    </citation>
    <scope>NUCLEOTIDE SEQUENCE [LARGE SCALE GENOMIC DNA]</scope>
    <source>
        <strain evidence="2">white501</strain>
    </source>
</reference>
<evidence type="ECO:0000313" key="1">
    <source>
        <dbReference type="EMBL" id="EDX15294.1"/>
    </source>
</evidence>
<dbReference type="Proteomes" id="UP000000304">
    <property type="component" value="Unassembled WGS sequence"/>
</dbReference>
<name>B4NSW2_DROSI</name>
<evidence type="ECO:0000313" key="2">
    <source>
        <dbReference type="Proteomes" id="UP000000304"/>
    </source>
</evidence>
<accession>B4NSW2</accession>
<dbReference type="PhylomeDB" id="B4NSW2"/>
<organism evidence="1 2">
    <name type="scientific">Drosophila simulans</name>
    <name type="common">Fruit fly</name>
    <dbReference type="NCBI Taxonomy" id="7240"/>
    <lineage>
        <taxon>Eukaryota</taxon>
        <taxon>Metazoa</taxon>
        <taxon>Ecdysozoa</taxon>
        <taxon>Arthropoda</taxon>
        <taxon>Hexapoda</taxon>
        <taxon>Insecta</taxon>
        <taxon>Pterygota</taxon>
        <taxon>Neoptera</taxon>
        <taxon>Endopterygota</taxon>
        <taxon>Diptera</taxon>
        <taxon>Brachycera</taxon>
        <taxon>Muscomorpha</taxon>
        <taxon>Ephydroidea</taxon>
        <taxon>Drosophilidae</taxon>
        <taxon>Drosophila</taxon>
        <taxon>Sophophora</taxon>
    </lineage>
</organism>
<proteinExistence type="predicted"/>